<organism evidence="2 3">
    <name type="scientific">Phyllosticta citrichinensis</name>
    <dbReference type="NCBI Taxonomy" id="1130410"/>
    <lineage>
        <taxon>Eukaryota</taxon>
        <taxon>Fungi</taxon>
        <taxon>Dikarya</taxon>
        <taxon>Ascomycota</taxon>
        <taxon>Pezizomycotina</taxon>
        <taxon>Dothideomycetes</taxon>
        <taxon>Dothideomycetes incertae sedis</taxon>
        <taxon>Botryosphaeriales</taxon>
        <taxon>Phyllostictaceae</taxon>
        <taxon>Phyllosticta</taxon>
    </lineage>
</organism>
<name>A0ABR1Y040_9PEZI</name>
<evidence type="ECO:0000256" key="1">
    <source>
        <dbReference type="SAM" id="MobiDB-lite"/>
    </source>
</evidence>
<gene>
    <name evidence="2" type="ORF">IWX90DRAFT_484830</name>
</gene>
<feature type="region of interest" description="Disordered" evidence="1">
    <location>
        <begin position="614"/>
        <end position="680"/>
    </location>
</feature>
<proteinExistence type="predicted"/>
<evidence type="ECO:0000313" key="3">
    <source>
        <dbReference type="Proteomes" id="UP001456524"/>
    </source>
</evidence>
<evidence type="ECO:0000313" key="2">
    <source>
        <dbReference type="EMBL" id="KAK8173916.1"/>
    </source>
</evidence>
<protein>
    <submittedName>
        <fullName evidence="2">Uncharacterized protein</fullName>
    </submittedName>
</protein>
<feature type="compositionally biased region" description="Polar residues" evidence="1">
    <location>
        <begin position="43"/>
        <end position="53"/>
    </location>
</feature>
<accession>A0ABR1Y040</accession>
<keyword evidence="3" id="KW-1185">Reference proteome</keyword>
<feature type="compositionally biased region" description="Basic residues" evidence="1">
    <location>
        <begin position="59"/>
        <end position="79"/>
    </location>
</feature>
<sequence>MNRKRFRAAQEAVAATPTAYRNGFGLGHGFANQDIAINQRSKAANETVSSATAFDQGRGRGRRRGRGGRGGHGRRRNKAAQREKLEEWLDAKLRKCVKNFIVCRDQSERMEGPFDDPWKLWGQKSSDDCTCRPLRPIFAAVEATMERWGDQSLHHWVMAERMHIWSVDVEYRENWFLEQRHPGYGESICIRPWFIADDAGVRGWEGPAYLVKAWISEEGEVAIGLSEDAEIPLAKLLDEMATRHFLNDVPDSDVWNHWVANDKKFNWAGLPDEIKLNIMGHLVQEEEVRPYEKPMGRGAVARRERDPLPEVAKGWQIMEGLFHVLPQCDDQYLGMDQMNVMAIDFLLASNVFCFQNIQALRRFLKNMGPAAQKVRRIKLHFQYEDLLLLFCNNTLPLATKPEGNDQSKPLIWNEPIEGVKTILRRLKRLNLTELKIHVRKSPSTYLRKIAHYGYVAWEFHCHRSMQIYIFRRMVTHFAHVMKLGMDFDYGPRDAPIHEILAKIHRDAMNHPEGELKMARKTREQVRLLETHGEEYDNSDGGVRLPLHQPKLKGWAEHNSRSRFLGLEYAHDPVVWREDAQQRSDFLFPCAAHPLDRCQDIEDCIFGTFTPGRLRQAPEEWEPTDEDDMRELEEWGAAQINRDGQELDDDDDYDDRPSSYPSFSPWLDPEGLLAEDEDEGE</sequence>
<dbReference type="Proteomes" id="UP001456524">
    <property type="component" value="Unassembled WGS sequence"/>
</dbReference>
<comment type="caution">
    <text evidence="2">The sequence shown here is derived from an EMBL/GenBank/DDBJ whole genome shotgun (WGS) entry which is preliminary data.</text>
</comment>
<feature type="region of interest" description="Disordered" evidence="1">
    <location>
        <begin position="43"/>
        <end position="81"/>
    </location>
</feature>
<reference evidence="2 3" key="1">
    <citation type="journal article" date="2022" name="G3 (Bethesda)">
        <title>Enemy or ally: a genomic approach to elucidate the lifestyle of Phyllosticta citrichinaensis.</title>
        <authorList>
            <person name="Buijs V.A."/>
            <person name="Groenewald J.Z."/>
            <person name="Haridas S."/>
            <person name="LaButti K.M."/>
            <person name="Lipzen A."/>
            <person name="Martin F.M."/>
            <person name="Barry K."/>
            <person name="Grigoriev I.V."/>
            <person name="Crous P.W."/>
            <person name="Seidl M.F."/>
        </authorList>
    </citation>
    <scope>NUCLEOTIDE SEQUENCE [LARGE SCALE GENOMIC DNA]</scope>
    <source>
        <strain evidence="2 3">CBS 129764</strain>
    </source>
</reference>
<feature type="compositionally biased region" description="Acidic residues" evidence="1">
    <location>
        <begin position="618"/>
        <end position="630"/>
    </location>
</feature>
<dbReference type="EMBL" id="JBBWUH010000003">
    <property type="protein sequence ID" value="KAK8173916.1"/>
    <property type="molecule type" value="Genomic_DNA"/>
</dbReference>